<dbReference type="SUPFAM" id="SSF51182">
    <property type="entry name" value="RmlC-like cupins"/>
    <property type="match status" value="1"/>
</dbReference>
<evidence type="ECO:0000313" key="3">
    <source>
        <dbReference type="EMBL" id="CAB4815485.1"/>
    </source>
</evidence>
<dbReference type="AlphaFoldDB" id="A0A6J7FR25"/>
<dbReference type="EMBL" id="CAFBOS010000336">
    <property type="protein sequence ID" value="CAB5027844.1"/>
    <property type="molecule type" value="Genomic_DNA"/>
</dbReference>
<dbReference type="Gene3D" id="2.60.120.10">
    <property type="entry name" value="Jelly Rolls"/>
    <property type="match status" value="1"/>
</dbReference>
<organism evidence="4">
    <name type="scientific">freshwater metagenome</name>
    <dbReference type="NCBI Taxonomy" id="449393"/>
    <lineage>
        <taxon>unclassified sequences</taxon>
        <taxon>metagenomes</taxon>
        <taxon>ecological metagenomes</taxon>
    </lineage>
</organism>
<accession>A0A6J7FR25</accession>
<dbReference type="InterPro" id="IPR011051">
    <property type="entry name" value="RmlC_Cupin_sf"/>
</dbReference>
<proteinExistence type="predicted"/>
<evidence type="ECO:0000313" key="4">
    <source>
        <dbReference type="EMBL" id="CAB4897951.1"/>
    </source>
</evidence>
<protein>
    <submittedName>
        <fullName evidence="4">Unannotated protein</fullName>
    </submittedName>
</protein>
<feature type="domain" description="Cupin type-2" evidence="1">
    <location>
        <begin position="56"/>
        <end position="123"/>
    </location>
</feature>
<gene>
    <name evidence="2" type="ORF">UFOPK2754_00052</name>
    <name evidence="3" type="ORF">UFOPK3139_00320</name>
    <name evidence="4" type="ORF">UFOPK3543_00692</name>
    <name evidence="5" type="ORF">UFOPK3967_03194</name>
</gene>
<sequence length="152" mass="16241">MSRETGAGAAAVPAGPMHLPASAQVVRYNVLPGGETDGTRRGVANGFATTSAMVNVLEMPPGQSSPKRQFTGDHVLYQLAGTVEWDVEGVIHRLAPGDMLYFPPNTTYSFANVGADLARFIDVAGKVDDWPPRMKYEDGTEISSGTLNQLFN</sequence>
<dbReference type="InterPro" id="IPR014710">
    <property type="entry name" value="RmlC-like_jellyroll"/>
</dbReference>
<dbReference type="EMBL" id="CAFABA010000007">
    <property type="protein sequence ID" value="CAB4815485.1"/>
    <property type="molecule type" value="Genomic_DNA"/>
</dbReference>
<name>A0A6J7FR25_9ZZZZ</name>
<dbReference type="EMBL" id="CAFBMH010000016">
    <property type="protein sequence ID" value="CAB4897951.1"/>
    <property type="molecule type" value="Genomic_DNA"/>
</dbReference>
<dbReference type="EMBL" id="CAEZYR010000001">
    <property type="protein sequence ID" value="CAB4724627.1"/>
    <property type="molecule type" value="Genomic_DNA"/>
</dbReference>
<dbReference type="InterPro" id="IPR013096">
    <property type="entry name" value="Cupin_2"/>
</dbReference>
<evidence type="ECO:0000259" key="1">
    <source>
        <dbReference type="Pfam" id="PF07883"/>
    </source>
</evidence>
<reference evidence="4" key="1">
    <citation type="submission" date="2020-05" db="EMBL/GenBank/DDBJ databases">
        <authorList>
            <person name="Chiriac C."/>
            <person name="Salcher M."/>
            <person name="Ghai R."/>
            <person name="Kavagutti S V."/>
        </authorList>
    </citation>
    <scope>NUCLEOTIDE SEQUENCE</scope>
</reference>
<dbReference type="Pfam" id="PF07883">
    <property type="entry name" value="Cupin_2"/>
    <property type="match status" value="1"/>
</dbReference>
<evidence type="ECO:0000313" key="5">
    <source>
        <dbReference type="EMBL" id="CAB5027844.1"/>
    </source>
</evidence>
<evidence type="ECO:0000313" key="2">
    <source>
        <dbReference type="EMBL" id="CAB4724627.1"/>
    </source>
</evidence>